<dbReference type="AlphaFoldDB" id="A0A1W0XB28"/>
<dbReference type="InterPro" id="IPR016024">
    <property type="entry name" value="ARM-type_fold"/>
</dbReference>
<feature type="compositionally biased region" description="Polar residues" evidence="3">
    <location>
        <begin position="722"/>
        <end position="731"/>
    </location>
</feature>
<dbReference type="PANTHER" id="PTHR12634:SF8">
    <property type="entry name" value="FIERY MOUNTAIN, ISOFORM D"/>
    <property type="match status" value="1"/>
</dbReference>
<proteinExistence type="inferred from homology"/>
<comment type="similarity">
    <text evidence="1">Belongs to the SAPS family.</text>
</comment>
<dbReference type="GO" id="GO:0005634">
    <property type="term" value="C:nucleus"/>
    <property type="evidence" value="ECO:0007669"/>
    <property type="project" value="TreeGrafter"/>
</dbReference>
<reference evidence="5" key="1">
    <citation type="submission" date="2017-01" db="EMBL/GenBank/DDBJ databases">
        <title>Comparative genomics of anhydrobiosis in the tardigrade Hypsibius dujardini.</title>
        <authorList>
            <person name="Yoshida Y."/>
            <person name="Koutsovoulos G."/>
            <person name="Laetsch D."/>
            <person name="Stevens L."/>
            <person name="Kumar S."/>
            <person name="Horikawa D."/>
            <person name="Ishino K."/>
            <person name="Komine S."/>
            <person name="Tomita M."/>
            <person name="Blaxter M."/>
            <person name="Arakawa K."/>
        </authorList>
    </citation>
    <scope>NUCLEOTIDE SEQUENCE [LARGE SCALE GENOMIC DNA]</scope>
    <source>
        <strain evidence="5">Z151</strain>
    </source>
</reference>
<evidence type="ECO:0000313" key="4">
    <source>
        <dbReference type="EMBL" id="OQV24719.1"/>
    </source>
</evidence>
<sequence length="910" mass="100792">MFWSKFESMTAKESSVQDVLLAHETESVTLASLLEKEDCIQETKARNPQLIKVLVRKDILLEMVNLITKEPPGEVDAKNRFKDATVSCEMLNADVPEMTEALTQGPEYLDCLLDIFDTTETLNPILTSFVTRTFGLLIARRPNEVLEYLSRKEAFLDMTLKHLNVTAVTDLFIRLITAHENDAFRYKMCEWLNGQSFMEKIVAFLDASKTPDSDYHNNSAQLICDIIRFSREQQLQQLKPEDDINALTPETYANELLKTADSEAFIGLIVSNLIRSVSSQSAIVQCLTVLGAPFEFIPVNFEGNNEQKALFSELSLRVVNSRIERYSQVLSPVIPQLRDILVDPPVRNALITELAKGDDALAKRVGQVRLHLIRLVALLISFGRSQLNRAFFESGIILVALDMLFHFQWNSFFHAQVQNCVSLILRNTPSVLSDPPNAAVDHPLLHQLIVTGQIHKRIMTAWASNTEAEKGGKPRRVLMGHLLLMSVELSSEQTPNYGLLQLLLSELDADIVQEWRDFIATQIRPQAEIQSKCLAGIHPLQQILNIIHGPAAVRLPGAVAAFEYDAASLPSNPTEDGSIVAMAGQPADNNPTTDDEMRLRRHNDDEYDDEYDDDDDDMTGQLKRLATPKVKTPIPDWPATQPLNVAEKAGIERLEEAENANSPWDSAMLVKNDPLLASEFPWKPETVAVSTDSWADFSDTPSASGANASTSSDNITSGNLLFVSSTNNNSDSEGEPFEFRVGSPPGTPEPLLEPMSFVPVFTEDGPKPPAPLSSSSQAGAGDDVAMRKESAPTLTLPVKEDAVTVVKATTTSDVMESLDMDTSFLPISLDNNNEEATKDMANSTYTVNLQAYNRNLTMVVREVVSFDYTNVEVTGQAKRDGDAHRPSKVPLLQGQCTRTARVKSARHLSL</sequence>
<evidence type="ECO:0000256" key="3">
    <source>
        <dbReference type="SAM" id="MobiDB-lite"/>
    </source>
</evidence>
<feature type="region of interest" description="Disordered" evidence="3">
    <location>
        <begin position="583"/>
        <end position="616"/>
    </location>
</feature>
<dbReference type="InterPro" id="IPR007587">
    <property type="entry name" value="SAPS"/>
</dbReference>
<feature type="region of interest" description="Disordered" evidence="3">
    <location>
        <begin position="722"/>
        <end position="749"/>
    </location>
</feature>
<dbReference type="Proteomes" id="UP000192578">
    <property type="component" value="Unassembled WGS sequence"/>
</dbReference>
<organism evidence="4 5">
    <name type="scientific">Hypsibius exemplaris</name>
    <name type="common">Freshwater tardigrade</name>
    <dbReference type="NCBI Taxonomy" id="2072580"/>
    <lineage>
        <taxon>Eukaryota</taxon>
        <taxon>Metazoa</taxon>
        <taxon>Ecdysozoa</taxon>
        <taxon>Tardigrada</taxon>
        <taxon>Eutardigrada</taxon>
        <taxon>Parachela</taxon>
        <taxon>Hypsibioidea</taxon>
        <taxon>Hypsibiidae</taxon>
        <taxon>Hypsibius</taxon>
    </lineage>
</organism>
<dbReference type="SUPFAM" id="SSF48371">
    <property type="entry name" value="ARM repeat"/>
    <property type="match status" value="1"/>
</dbReference>
<dbReference type="GO" id="GO:0019903">
    <property type="term" value="F:protein phosphatase binding"/>
    <property type="evidence" value="ECO:0007669"/>
    <property type="project" value="InterPro"/>
</dbReference>
<dbReference type="Pfam" id="PF04499">
    <property type="entry name" value="SAPS"/>
    <property type="match status" value="1"/>
</dbReference>
<gene>
    <name evidence="4" type="ORF">BV898_01311</name>
</gene>
<feature type="region of interest" description="Disordered" evidence="3">
    <location>
        <begin position="763"/>
        <end position="785"/>
    </location>
</feature>
<protein>
    <submittedName>
        <fullName evidence="4">Serine/threonine-protein phosphatase 6 regulatory subunit 1</fullName>
    </submittedName>
</protein>
<dbReference type="EMBL" id="MTYJ01000005">
    <property type="protein sequence ID" value="OQV24719.1"/>
    <property type="molecule type" value="Genomic_DNA"/>
</dbReference>
<evidence type="ECO:0000313" key="5">
    <source>
        <dbReference type="Proteomes" id="UP000192578"/>
    </source>
</evidence>
<keyword evidence="5" id="KW-1185">Reference proteome</keyword>
<dbReference type="GO" id="GO:0005829">
    <property type="term" value="C:cytosol"/>
    <property type="evidence" value="ECO:0007669"/>
    <property type="project" value="TreeGrafter"/>
</dbReference>
<evidence type="ECO:0000256" key="1">
    <source>
        <dbReference type="ARBA" id="ARBA00006180"/>
    </source>
</evidence>
<evidence type="ECO:0000256" key="2">
    <source>
        <dbReference type="ARBA" id="ARBA00023306"/>
    </source>
</evidence>
<feature type="compositionally biased region" description="Acidic residues" evidence="3">
    <location>
        <begin position="605"/>
        <end position="616"/>
    </location>
</feature>
<name>A0A1W0XB28_HYPEX</name>
<feature type="compositionally biased region" description="Basic and acidic residues" evidence="3">
    <location>
        <begin position="595"/>
        <end position="604"/>
    </location>
</feature>
<keyword evidence="2" id="KW-0131">Cell cycle</keyword>
<dbReference type="PANTHER" id="PTHR12634">
    <property type="entry name" value="SIT4 YEAST -ASSOCIATING PROTEIN-RELATED"/>
    <property type="match status" value="1"/>
</dbReference>
<dbReference type="OrthoDB" id="295029at2759"/>
<dbReference type="GO" id="GO:0019888">
    <property type="term" value="F:protein phosphatase regulator activity"/>
    <property type="evidence" value="ECO:0007669"/>
    <property type="project" value="TreeGrafter"/>
</dbReference>
<accession>A0A1W0XB28</accession>
<comment type="caution">
    <text evidence="4">The sequence shown here is derived from an EMBL/GenBank/DDBJ whole genome shotgun (WGS) entry which is preliminary data.</text>
</comment>